<dbReference type="AlphaFoldDB" id="A0A433EN87"/>
<dbReference type="InterPro" id="IPR015943">
    <property type="entry name" value="WD40/YVTN_repeat-like_dom_sf"/>
</dbReference>
<keyword evidence="1" id="KW-0812">Transmembrane</keyword>
<sequence>MTANVPAPLLANTPLTRNKRDVITSNSNNNYLPLNKIKNINSTFFIIVDSKDNVYFGTADGAYKLFAGSDTATKIDSIIGYVNNIVIDNNDNVYFGTSDGTFVLKQGSDTPTKIDGISGNVLSIAINSKDNIYFGTADGAFVLKQGSTTATKIENINRYVWFIDIDSKDNVYFGTVDGVYKLTPIVKPTPPAHVTELSNKLSHIEIAFIAIGSSIGVVLLVLGTYFLYKYIKKNKKR</sequence>
<organism evidence="2 3">
    <name type="scientific">Spiroplasma poulsonii</name>
    <dbReference type="NCBI Taxonomy" id="2138"/>
    <lineage>
        <taxon>Bacteria</taxon>
        <taxon>Bacillati</taxon>
        <taxon>Mycoplasmatota</taxon>
        <taxon>Mollicutes</taxon>
        <taxon>Entomoplasmatales</taxon>
        <taxon>Spiroplasmataceae</taxon>
        <taxon>Spiroplasma</taxon>
    </lineage>
</organism>
<reference evidence="2 3" key="1">
    <citation type="journal article" date="2019" name="Genome Biol. Evol.">
        <title>Toxin and genome evolution in a Drosophila defensive symbiosis.</title>
        <authorList>
            <person name="Ballinger M.J."/>
            <person name="Gawryluk R.M."/>
            <person name="Perlman S.J."/>
        </authorList>
    </citation>
    <scope>NUCLEOTIDE SEQUENCE [LARGE SCALE GENOMIC DNA]</scope>
    <source>
        <strain evidence="3">sNeo</strain>
    </source>
</reference>
<proteinExistence type="predicted"/>
<dbReference type="SUPFAM" id="SSF63829">
    <property type="entry name" value="Calcium-dependent phosphotriesterase"/>
    <property type="match status" value="1"/>
</dbReference>
<evidence type="ECO:0000256" key="1">
    <source>
        <dbReference type="SAM" id="Phobius"/>
    </source>
</evidence>
<feature type="transmembrane region" description="Helical" evidence="1">
    <location>
        <begin position="206"/>
        <end position="228"/>
    </location>
</feature>
<keyword evidence="1" id="KW-0472">Membrane</keyword>
<dbReference type="EMBL" id="RAHC01000014">
    <property type="protein sequence ID" value="RUP75749.1"/>
    <property type="molecule type" value="Genomic_DNA"/>
</dbReference>
<keyword evidence="1" id="KW-1133">Transmembrane helix</keyword>
<name>A0A433EN87_9MOLU</name>
<dbReference type="Proteomes" id="UP000274545">
    <property type="component" value="Unassembled WGS sequence"/>
</dbReference>
<evidence type="ECO:0000313" key="2">
    <source>
        <dbReference type="EMBL" id="RUP75749.1"/>
    </source>
</evidence>
<evidence type="ECO:0000313" key="3">
    <source>
        <dbReference type="Proteomes" id="UP000274545"/>
    </source>
</evidence>
<dbReference type="RefSeq" id="WP_127093368.1">
    <property type="nucleotide sequence ID" value="NZ_RAHC01000014.1"/>
</dbReference>
<comment type="caution">
    <text evidence="2">The sequence shown here is derived from an EMBL/GenBank/DDBJ whole genome shotgun (WGS) entry which is preliminary data.</text>
</comment>
<protein>
    <recommendedName>
        <fullName evidence="4">Two component regulator propeller</fullName>
    </recommendedName>
</protein>
<accession>A0A433EN87</accession>
<dbReference type="Gene3D" id="2.130.10.10">
    <property type="entry name" value="YVTN repeat-like/Quinoprotein amine dehydrogenase"/>
    <property type="match status" value="1"/>
</dbReference>
<evidence type="ECO:0008006" key="4">
    <source>
        <dbReference type="Google" id="ProtNLM"/>
    </source>
</evidence>
<gene>
    <name evidence="2" type="ORF">D6D54_07900</name>
</gene>